<organism evidence="1">
    <name type="scientific">marine sediment metagenome</name>
    <dbReference type="NCBI Taxonomy" id="412755"/>
    <lineage>
        <taxon>unclassified sequences</taxon>
        <taxon>metagenomes</taxon>
        <taxon>ecological metagenomes</taxon>
    </lineage>
</organism>
<sequence>MNEIDLNKLPRACLEARIAELEGQVEELVEAGRAVDEFFVFFDSIIPPDNTGPRITLRKLSAVLAKHAGKEGG</sequence>
<name>A0A0F9FJS2_9ZZZZ</name>
<dbReference type="EMBL" id="LAZR01021092">
    <property type="protein sequence ID" value="KKL86518.1"/>
    <property type="molecule type" value="Genomic_DNA"/>
</dbReference>
<dbReference type="AlphaFoldDB" id="A0A0F9FJS2"/>
<comment type="caution">
    <text evidence="1">The sequence shown here is derived from an EMBL/GenBank/DDBJ whole genome shotgun (WGS) entry which is preliminary data.</text>
</comment>
<accession>A0A0F9FJS2</accession>
<evidence type="ECO:0000313" key="1">
    <source>
        <dbReference type="EMBL" id="KKL86518.1"/>
    </source>
</evidence>
<protein>
    <submittedName>
        <fullName evidence="1">Uncharacterized protein</fullName>
    </submittedName>
</protein>
<reference evidence="1" key="1">
    <citation type="journal article" date="2015" name="Nature">
        <title>Complex archaea that bridge the gap between prokaryotes and eukaryotes.</title>
        <authorList>
            <person name="Spang A."/>
            <person name="Saw J.H."/>
            <person name="Jorgensen S.L."/>
            <person name="Zaremba-Niedzwiedzka K."/>
            <person name="Martijn J."/>
            <person name="Lind A.E."/>
            <person name="van Eijk R."/>
            <person name="Schleper C."/>
            <person name="Guy L."/>
            <person name="Ettema T.J."/>
        </authorList>
    </citation>
    <scope>NUCLEOTIDE SEQUENCE</scope>
</reference>
<proteinExistence type="predicted"/>
<gene>
    <name evidence="1" type="ORF">LCGC14_1943940</name>
</gene>